<comment type="caution">
    <text evidence="1">The sequence shown here is derived from an EMBL/GenBank/DDBJ whole genome shotgun (WGS) entry which is preliminary data.</text>
</comment>
<accession>A0A0P4R150</accession>
<dbReference type="RefSeq" id="WP_042148548.1">
    <property type="nucleotide sequence ID" value="NZ_BBNO01000001.1"/>
</dbReference>
<reference evidence="2" key="1">
    <citation type="submission" date="2014-09" db="EMBL/GenBank/DDBJ databases">
        <title>Whole genome shotgun sequence of Streptomyces sp. NBRC 110027.</title>
        <authorList>
            <person name="Komaki H."/>
            <person name="Ichikawa N."/>
            <person name="Katano-Makiyama Y."/>
            <person name="Hosoyama A."/>
            <person name="Hashimoto M."/>
            <person name="Uohara A."/>
            <person name="Kitahashi Y."/>
            <person name="Ohji S."/>
            <person name="Kimura A."/>
            <person name="Yamazoe A."/>
            <person name="Igarashi Y."/>
            <person name="Fujita N."/>
        </authorList>
    </citation>
    <scope>NUCLEOTIDE SEQUENCE [LARGE SCALE GENOMIC DNA]</scope>
    <source>
        <strain evidence="2">NBRC 110027</strain>
    </source>
</reference>
<keyword evidence="2" id="KW-1185">Reference proteome</keyword>
<evidence type="ECO:0000313" key="2">
    <source>
        <dbReference type="Proteomes" id="UP000048965"/>
    </source>
</evidence>
<dbReference type="GeneID" id="90926738"/>
<dbReference type="OrthoDB" id="3854519at2"/>
<dbReference type="AlphaFoldDB" id="A0A0P4R150"/>
<gene>
    <name evidence="1" type="ORF">TPA0598_01_06930</name>
</gene>
<name>A0A0P4R150_9ACTN</name>
<sequence length="77" mass="8480">MEHEMRAEYEEGVLPHADTPVKIWHMVRLDGTTAMCGRELAPAAATQTAEVWGTPQGEPFCHSCGAMYLREHPGDIG</sequence>
<organism evidence="1 2">
    <name type="scientific">Streptomyces lydicamycinicus</name>
    <dbReference type="NCBI Taxonomy" id="1546107"/>
    <lineage>
        <taxon>Bacteria</taxon>
        <taxon>Bacillati</taxon>
        <taxon>Actinomycetota</taxon>
        <taxon>Actinomycetes</taxon>
        <taxon>Kitasatosporales</taxon>
        <taxon>Streptomycetaceae</taxon>
        <taxon>Streptomyces</taxon>
    </lineage>
</organism>
<dbReference type="Proteomes" id="UP000048965">
    <property type="component" value="Unassembled WGS sequence"/>
</dbReference>
<reference evidence="1 2" key="2">
    <citation type="journal article" date="2015" name="Stand. Genomic Sci.">
        <title>Draft genome sequence of marine-derived Streptomyces sp. TP-A0598, a producer of anti-MRSA antibiotic lydicamycins.</title>
        <authorList>
            <person name="Komaki H."/>
            <person name="Ichikawa N."/>
            <person name="Hosoyama A."/>
            <person name="Fujita N."/>
            <person name="Igarashi Y."/>
        </authorList>
    </citation>
    <scope>NUCLEOTIDE SEQUENCE [LARGE SCALE GENOMIC DNA]</scope>
    <source>
        <strain evidence="1 2">NBRC 110027</strain>
    </source>
</reference>
<dbReference type="EMBL" id="BBNO01000001">
    <property type="protein sequence ID" value="GAO06322.1"/>
    <property type="molecule type" value="Genomic_DNA"/>
</dbReference>
<evidence type="ECO:0000313" key="1">
    <source>
        <dbReference type="EMBL" id="GAO06322.1"/>
    </source>
</evidence>
<proteinExistence type="predicted"/>
<protein>
    <submittedName>
        <fullName evidence="1">Uncharacterized protein</fullName>
    </submittedName>
</protein>